<keyword evidence="3" id="KW-1185">Reference proteome</keyword>
<accession>A0A1H6D3E6</accession>
<evidence type="ECO:0000313" key="3">
    <source>
        <dbReference type="Proteomes" id="UP000236743"/>
    </source>
</evidence>
<protein>
    <submittedName>
        <fullName evidence="2">Uncharacterized protein</fullName>
    </submittedName>
</protein>
<dbReference type="OrthoDB" id="7477898at2"/>
<dbReference type="EMBL" id="FNUY01000014">
    <property type="protein sequence ID" value="SEG79295.1"/>
    <property type="molecule type" value="Genomic_DNA"/>
</dbReference>
<evidence type="ECO:0000313" key="2">
    <source>
        <dbReference type="EMBL" id="SEG79295.1"/>
    </source>
</evidence>
<gene>
    <name evidence="2" type="ORF">SAMN04488115_11456</name>
</gene>
<feature type="region of interest" description="Disordered" evidence="1">
    <location>
        <begin position="1"/>
        <end position="20"/>
    </location>
</feature>
<name>A0A1H6D3E6_9HYPH</name>
<dbReference type="Proteomes" id="UP000236743">
    <property type="component" value="Unassembled WGS sequence"/>
</dbReference>
<dbReference type="AlphaFoldDB" id="A0A1H6D3E6"/>
<proteinExistence type="predicted"/>
<evidence type="ECO:0000256" key="1">
    <source>
        <dbReference type="SAM" id="MobiDB-lite"/>
    </source>
</evidence>
<sequence>MIQPLTAIVPPARPDTDDTALDRLLHPSRFYERPRDVLRDSSLPNSEKRAILSSWASDACAVESCPALRHPPFAPQPVGFDEVMDALASLDQPSRSLR</sequence>
<reference evidence="2 3" key="1">
    <citation type="submission" date="2016-10" db="EMBL/GenBank/DDBJ databases">
        <authorList>
            <person name="de Groot N.N."/>
        </authorList>
    </citation>
    <scope>NUCLEOTIDE SEQUENCE [LARGE SCALE GENOMIC DNA]</scope>
    <source>
        <strain evidence="2 3">DSM 26656</strain>
    </source>
</reference>
<dbReference type="RefSeq" id="WP_103875240.1">
    <property type="nucleotide sequence ID" value="NZ_FNUY01000014.1"/>
</dbReference>
<organism evidence="2 3">
    <name type="scientific">Bosea lathyri</name>
    <dbReference type="NCBI Taxonomy" id="1036778"/>
    <lineage>
        <taxon>Bacteria</taxon>
        <taxon>Pseudomonadati</taxon>
        <taxon>Pseudomonadota</taxon>
        <taxon>Alphaproteobacteria</taxon>
        <taxon>Hyphomicrobiales</taxon>
        <taxon>Boseaceae</taxon>
        <taxon>Bosea</taxon>
    </lineage>
</organism>